<comment type="caution">
    <text evidence="5">The sequence shown here is derived from an EMBL/GenBank/DDBJ whole genome shotgun (WGS) entry which is preliminary data.</text>
</comment>
<accession>A0ABV1YEA1</accession>
<protein>
    <submittedName>
        <fullName evidence="5">LuxR family transcriptional regulator</fullName>
    </submittedName>
</protein>
<dbReference type="InterPro" id="IPR036388">
    <property type="entry name" value="WH-like_DNA-bd_sf"/>
</dbReference>
<organism evidence="5 6">
    <name type="scientific">Mesorhizobium opportunistum</name>
    <dbReference type="NCBI Taxonomy" id="593909"/>
    <lineage>
        <taxon>Bacteria</taxon>
        <taxon>Pseudomonadati</taxon>
        <taxon>Pseudomonadota</taxon>
        <taxon>Alphaproteobacteria</taxon>
        <taxon>Hyphomicrobiales</taxon>
        <taxon>Phyllobacteriaceae</taxon>
        <taxon>Mesorhizobium</taxon>
    </lineage>
</organism>
<sequence length="242" mass="26851">MENETVTDLFAAITKIDTARSADAILQEFCAAMARYGLRNFLITGLPVPHDADWRREILADGWSPEWHRRYVSEEYFLHDPCVAQCRHSPEPFRWAELPAARLVARAKLVMDEAAEFGMKEGICVPIHVPLAGPGVVTMASERMEVPPGAMPFVETLCVHTFRSLSGLGTPGDGEAPTPLTARERELLEWSAQGKSTDDIACILGVTRNTVESHQRNIRAKLDAINVAHAIAKALRRQEIQI</sequence>
<dbReference type="Gene3D" id="3.30.450.80">
    <property type="entry name" value="Transcription factor LuxR-like, autoinducer-binding domain"/>
    <property type="match status" value="1"/>
</dbReference>
<dbReference type="Gene3D" id="1.10.10.10">
    <property type="entry name" value="Winged helix-like DNA-binding domain superfamily/Winged helix DNA-binding domain"/>
    <property type="match status" value="1"/>
</dbReference>
<evidence type="ECO:0000256" key="2">
    <source>
        <dbReference type="ARBA" id="ARBA00023125"/>
    </source>
</evidence>
<dbReference type="SMART" id="SM00421">
    <property type="entry name" value="HTH_LUXR"/>
    <property type="match status" value="1"/>
</dbReference>
<evidence type="ECO:0000313" key="6">
    <source>
        <dbReference type="Proteomes" id="UP001464387"/>
    </source>
</evidence>
<keyword evidence="3" id="KW-0804">Transcription</keyword>
<dbReference type="PANTHER" id="PTHR44688">
    <property type="entry name" value="DNA-BINDING TRANSCRIPTIONAL ACTIVATOR DEVR_DOSR"/>
    <property type="match status" value="1"/>
</dbReference>
<evidence type="ECO:0000259" key="4">
    <source>
        <dbReference type="PROSITE" id="PS50043"/>
    </source>
</evidence>
<dbReference type="SUPFAM" id="SSF46894">
    <property type="entry name" value="C-terminal effector domain of the bipartite response regulators"/>
    <property type="match status" value="1"/>
</dbReference>
<dbReference type="SUPFAM" id="SSF75516">
    <property type="entry name" value="Pheromone-binding domain of LuxR-like quorum-sensing transcription factors"/>
    <property type="match status" value="1"/>
</dbReference>
<dbReference type="Proteomes" id="UP001464387">
    <property type="component" value="Unassembled WGS sequence"/>
</dbReference>
<dbReference type="InterPro" id="IPR036693">
    <property type="entry name" value="TF_LuxR_autoind-bd_dom_sf"/>
</dbReference>
<dbReference type="InterPro" id="IPR016032">
    <property type="entry name" value="Sig_transdc_resp-reg_C-effctor"/>
</dbReference>
<dbReference type="PROSITE" id="PS00622">
    <property type="entry name" value="HTH_LUXR_1"/>
    <property type="match status" value="1"/>
</dbReference>
<feature type="domain" description="HTH luxR-type" evidence="4">
    <location>
        <begin position="173"/>
        <end position="238"/>
    </location>
</feature>
<keyword evidence="1" id="KW-0805">Transcription regulation</keyword>
<dbReference type="PROSITE" id="PS50043">
    <property type="entry name" value="HTH_LUXR_2"/>
    <property type="match status" value="1"/>
</dbReference>
<dbReference type="EMBL" id="JAMYPJ010000012">
    <property type="protein sequence ID" value="MER8933506.1"/>
    <property type="molecule type" value="Genomic_DNA"/>
</dbReference>
<dbReference type="PANTHER" id="PTHR44688:SF16">
    <property type="entry name" value="DNA-BINDING TRANSCRIPTIONAL ACTIVATOR DEVR_DOSR"/>
    <property type="match status" value="1"/>
</dbReference>
<dbReference type="CDD" id="cd06170">
    <property type="entry name" value="LuxR_C_like"/>
    <property type="match status" value="1"/>
</dbReference>
<keyword evidence="2" id="KW-0238">DNA-binding</keyword>
<dbReference type="InterPro" id="IPR000792">
    <property type="entry name" value="Tscrpt_reg_LuxR_C"/>
</dbReference>
<dbReference type="PRINTS" id="PR00038">
    <property type="entry name" value="HTHLUXR"/>
</dbReference>
<dbReference type="Pfam" id="PF03472">
    <property type="entry name" value="Autoind_bind"/>
    <property type="match status" value="1"/>
</dbReference>
<dbReference type="Pfam" id="PF00196">
    <property type="entry name" value="GerE"/>
    <property type="match status" value="1"/>
</dbReference>
<dbReference type="RefSeq" id="WP_023767042.1">
    <property type="nucleotide sequence ID" value="NZ_CP100477.1"/>
</dbReference>
<reference evidence="5 6" key="1">
    <citation type="journal article" date="2024" name="Proc. Natl. Acad. Sci. U.S.A.">
        <title>The evolutionary genomics of adaptation to stress in wild rhizobium bacteria.</title>
        <authorList>
            <person name="Kehlet-Delgado H."/>
            <person name="Montoya A.P."/>
            <person name="Jensen K.T."/>
            <person name="Wendlandt C.E."/>
            <person name="Dexheimer C."/>
            <person name="Roberts M."/>
            <person name="Torres Martinez L."/>
            <person name="Friesen M.L."/>
            <person name="Griffitts J.S."/>
            <person name="Porter S.S."/>
        </authorList>
    </citation>
    <scope>NUCLEOTIDE SEQUENCE [LARGE SCALE GENOMIC DNA]</scope>
    <source>
        <strain evidence="5 6">M0729</strain>
    </source>
</reference>
<evidence type="ECO:0000256" key="1">
    <source>
        <dbReference type="ARBA" id="ARBA00023015"/>
    </source>
</evidence>
<evidence type="ECO:0000256" key="3">
    <source>
        <dbReference type="ARBA" id="ARBA00023163"/>
    </source>
</evidence>
<proteinExistence type="predicted"/>
<gene>
    <name evidence="5" type="ORF">NKI33_11080</name>
</gene>
<evidence type="ECO:0000313" key="5">
    <source>
        <dbReference type="EMBL" id="MER8933506.1"/>
    </source>
</evidence>
<dbReference type="InterPro" id="IPR005143">
    <property type="entry name" value="TF_LuxR_autoind-bd_dom"/>
</dbReference>
<name>A0ABV1YEA1_9HYPH</name>
<keyword evidence="6" id="KW-1185">Reference proteome</keyword>